<name>A0A2K1YWI0_POPTR</name>
<gene>
    <name evidence="1" type="ORF">POPTR_010G189400</name>
</gene>
<dbReference type="EMBL" id="CM009299">
    <property type="protein sequence ID" value="PNT17393.1"/>
    <property type="molecule type" value="Genomic_DNA"/>
</dbReference>
<dbReference type="AlphaFoldDB" id="A0A2K1YWI0"/>
<dbReference type="InParanoid" id="A0A2K1YWI0"/>
<accession>A0A2K1YWI0</accession>
<evidence type="ECO:0000313" key="1">
    <source>
        <dbReference type="EMBL" id="PNT17393.1"/>
    </source>
</evidence>
<organism evidence="1 2">
    <name type="scientific">Populus trichocarpa</name>
    <name type="common">Western balsam poplar</name>
    <name type="synonym">Populus balsamifera subsp. trichocarpa</name>
    <dbReference type="NCBI Taxonomy" id="3694"/>
    <lineage>
        <taxon>Eukaryota</taxon>
        <taxon>Viridiplantae</taxon>
        <taxon>Streptophyta</taxon>
        <taxon>Embryophyta</taxon>
        <taxon>Tracheophyta</taxon>
        <taxon>Spermatophyta</taxon>
        <taxon>Magnoliopsida</taxon>
        <taxon>eudicotyledons</taxon>
        <taxon>Gunneridae</taxon>
        <taxon>Pentapetalae</taxon>
        <taxon>rosids</taxon>
        <taxon>fabids</taxon>
        <taxon>Malpighiales</taxon>
        <taxon>Salicaceae</taxon>
        <taxon>Saliceae</taxon>
        <taxon>Populus</taxon>
    </lineage>
</organism>
<keyword evidence="2" id="KW-1185">Reference proteome</keyword>
<dbReference type="Proteomes" id="UP000006729">
    <property type="component" value="Chromosome 10"/>
</dbReference>
<dbReference type="STRING" id="3694.A0A2K1YWI0"/>
<sequence length="124" mass="14011">MATRSLWRTRGKLAVAATVASSEDPETALKLCTAVPVRLYLDTVTAQTPSIAFDNEGVNAENKFLRMIKRVRFSRKSLKRHLVATIDKFIVHVARTHDGQKLSVRHIVHDRYCHCRSSHCGIDL</sequence>
<proteinExistence type="predicted"/>
<reference evidence="1 2" key="1">
    <citation type="journal article" date="2006" name="Science">
        <title>The genome of black cottonwood, Populus trichocarpa (Torr. &amp; Gray).</title>
        <authorList>
            <person name="Tuskan G.A."/>
            <person name="Difazio S."/>
            <person name="Jansson S."/>
            <person name="Bohlmann J."/>
            <person name="Grigoriev I."/>
            <person name="Hellsten U."/>
            <person name="Putnam N."/>
            <person name="Ralph S."/>
            <person name="Rombauts S."/>
            <person name="Salamov A."/>
            <person name="Schein J."/>
            <person name="Sterck L."/>
            <person name="Aerts A."/>
            <person name="Bhalerao R.R."/>
            <person name="Bhalerao R.P."/>
            <person name="Blaudez D."/>
            <person name="Boerjan W."/>
            <person name="Brun A."/>
            <person name="Brunner A."/>
            <person name="Busov V."/>
            <person name="Campbell M."/>
            <person name="Carlson J."/>
            <person name="Chalot M."/>
            <person name="Chapman J."/>
            <person name="Chen G.L."/>
            <person name="Cooper D."/>
            <person name="Coutinho P.M."/>
            <person name="Couturier J."/>
            <person name="Covert S."/>
            <person name="Cronk Q."/>
            <person name="Cunningham R."/>
            <person name="Davis J."/>
            <person name="Degroeve S."/>
            <person name="Dejardin A."/>
            <person name="Depamphilis C."/>
            <person name="Detter J."/>
            <person name="Dirks B."/>
            <person name="Dubchak I."/>
            <person name="Duplessis S."/>
            <person name="Ehlting J."/>
            <person name="Ellis B."/>
            <person name="Gendler K."/>
            <person name="Goodstein D."/>
            <person name="Gribskov M."/>
            <person name="Grimwood J."/>
            <person name="Groover A."/>
            <person name="Gunter L."/>
            <person name="Hamberger B."/>
            <person name="Heinze B."/>
            <person name="Helariutta Y."/>
            <person name="Henrissat B."/>
            <person name="Holligan D."/>
            <person name="Holt R."/>
            <person name="Huang W."/>
            <person name="Islam-Faridi N."/>
            <person name="Jones S."/>
            <person name="Jones-Rhoades M."/>
            <person name="Jorgensen R."/>
            <person name="Joshi C."/>
            <person name="Kangasjarvi J."/>
            <person name="Karlsson J."/>
            <person name="Kelleher C."/>
            <person name="Kirkpatrick R."/>
            <person name="Kirst M."/>
            <person name="Kohler A."/>
            <person name="Kalluri U."/>
            <person name="Larimer F."/>
            <person name="Leebens-Mack J."/>
            <person name="Leple J.C."/>
            <person name="Locascio P."/>
            <person name="Lou Y."/>
            <person name="Lucas S."/>
            <person name="Martin F."/>
            <person name="Montanini B."/>
            <person name="Napoli C."/>
            <person name="Nelson D.R."/>
            <person name="Nelson C."/>
            <person name="Nieminen K."/>
            <person name="Nilsson O."/>
            <person name="Pereda V."/>
            <person name="Peter G."/>
            <person name="Philippe R."/>
            <person name="Pilate G."/>
            <person name="Poliakov A."/>
            <person name="Razumovskaya J."/>
            <person name="Richardson P."/>
            <person name="Rinaldi C."/>
            <person name="Ritland K."/>
            <person name="Rouze P."/>
            <person name="Ryaboy D."/>
            <person name="Schmutz J."/>
            <person name="Schrader J."/>
            <person name="Segerman B."/>
            <person name="Shin H."/>
            <person name="Siddiqui A."/>
            <person name="Sterky F."/>
            <person name="Terry A."/>
            <person name="Tsai C.J."/>
            <person name="Uberbacher E."/>
            <person name="Unneberg P."/>
            <person name="Vahala J."/>
            <person name="Wall K."/>
            <person name="Wessler S."/>
            <person name="Yang G."/>
            <person name="Yin T."/>
            <person name="Douglas C."/>
            <person name="Marra M."/>
            <person name="Sandberg G."/>
            <person name="Van de Peer Y."/>
            <person name="Rokhsar D."/>
        </authorList>
    </citation>
    <scope>NUCLEOTIDE SEQUENCE [LARGE SCALE GENOMIC DNA]</scope>
    <source>
        <strain evidence="2">cv. Nisqually</strain>
    </source>
</reference>
<evidence type="ECO:0000313" key="2">
    <source>
        <dbReference type="Proteomes" id="UP000006729"/>
    </source>
</evidence>
<protein>
    <submittedName>
        <fullName evidence="1">Uncharacterized protein</fullName>
    </submittedName>
</protein>